<dbReference type="EMBL" id="JXUW01000019">
    <property type="protein sequence ID" value="KJE76267.1"/>
    <property type="molecule type" value="Genomic_DNA"/>
</dbReference>
<dbReference type="AlphaFoldDB" id="A0A0D8FVK0"/>
<protein>
    <submittedName>
        <fullName evidence="1">Uncharacterized protein</fullName>
    </submittedName>
</protein>
<evidence type="ECO:0000313" key="1">
    <source>
        <dbReference type="EMBL" id="KJE76267.1"/>
    </source>
</evidence>
<name>A0A0D8FVK0_9ACTN</name>
<reference evidence="1 2" key="1">
    <citation type="submission" date="2015-01" db="EMBL/GenBank/DDBJ databases">
        <title>Draft genome of the acidophilic iron oxidizer Ferrimicrobium acidiphilum strain T23.</title>
        <authorList>
            <person name="Poehlein A."/>
            <person name="Eisen S."/>
            <person name="Schloemann M."/>
            <person name="Johnson B.D."/>
            <person name="Daniel R."/>
            <person name="Muehling M."/>
        </authorList>
    </citation>
    <scope>NUCLEOTIDE SEQUENCE [LARGE SCALE GENOMIC DNA]</scope>
    <source>
        <strain evidence="1 2">T23</strain>
    </source>
</reference>
<dbReference type="STRING" id="1121877.FEAC_20020"/>
<organism evidence="1 2">
    <name type="scientific">Ferrimicrobium acidiphilum DSM 19497</name>
    <dbReference type="NCBI Taxonomy" id="1121877"/>
    <lineage>
        <taxon>Bacteria</taxon>
        <taxon>Bacillati</taxon>
        <taxon>Actinomycetota</taxon>
        <taxon>Acidimicrobiia</taxon>
        <taxon>Acidimicrobiales</taxon>
        <taxon>Acidimicrobiaceae</taxon>
        <taxon>Ferrimicrobium</taxon>
    </lineage>
</organism>
<dbReference type="RefSeq" id="WP_035391449.1">
    <property type="nucleotide sequence ID" value="NZ_JQKF01000046.1"/>
</dbReference>
<dbReference type="Proteomes" id="UP000032336">
    <property type="component" value="Unassembled WGS sequence"/>
</dbReference>
<keyword evidence="2" id="KW-1185">Reference proteome</keyword>
<accession>A0A0D8FVK0</accession>
<gene>
    <name evidence="1" type="ORF">FEAC_20020</name>
</gene>
<proteinExistence type="predicted"/>
<sequence>MHGDSRPVAVSETSLARLRTEIAATLKIGEEELVNGLRHLEEASPSEWDREFRTRRSLEVRVSALLALEGVDGIGLPRILDDFTRTTAFQRSLAALGQQFPNEVPNLERVLRQLFRIIPRLTDFPEALGVLELLYSGSPPSSMLQLLKILGPEPRLEMNGEQITAREVASRIRRGYGGVEYGWLVVRSGLIPSTFAGLCEGLLGRKTSDAALAPLRWLCTSSPAAAAMLAYLGPRRLASWERLVRVGRHCERLSRVAGLDATPVISPGLEHVRRLVVDSEVAFRYDEALAQDAATLEKMFRLQGCDTDTARERAMKRVMEGFQPFVTYLEQAQRFGASVLAFPCGLQGHRIQSFWQAPRDDLAPDQLTAVSILALAPKLLAGEAYGKLIILQILSCARASVVLGLRRSYVVVTREGWLIHVPWKANKTGSAVLFIAEAFLEGFGINLDWLPIDAPEEPSDASRRDFASAIERMCSRYQLMTDQRIPHQDIRFTRPMMAKLLADALTPDDFAPITAILGHSRGEMRLNYLRPNVAEAARYLGSWGHHG</sequence>
<evidence type="ECO:0000313" key="2">
    <source>
        <dbReference type="Proteomes" id="UP000032336"/>
    </source>
</evidence>
<comment type="caution">
    <text evidence="1">The sequence shown here is derived from an EMBL/GenBank/DDBJ whole genome shotgun (WGS) entry which is preliminary data.</text>
</comment>
<dbReference type="GeneID" id="78373111"/>